<name>U5DER3_9CHRO</name>
<keyword evidence="2" id="KW-1185">Reference proteome</keyword>
<dbReference type="Proteomes" id="UP000016960">
    <property type="component" value="Unassembled WGS sequence"/>
</dbReference>
<evidence type="ECO:0000313" key="2">
    <source>
        <dbReference type="Proteomes" id="UP000016960"/>
    </source>
</evidence>
<comment type="caution">
    <text evidence="1">The sequence shown here is derived from an EMBL/GenBank/DDBJ whole genome shotgun (WGS) entry which is preliminary data.</text>
</comment>
<sequence>MNGFSPTKQYRSVDIASELRPNICTFKYRVPSNSLKRSRALAKAIQIDTMQRERRWSLFNCRVASSIASFERRYGKFSSKEVAAH</sequence>
<proteinExistence type="predicted"/>
<reference evidence="1 2" key="1">
    <citation type="submission" date="2013-05" db="EMBL/GenBank/DDBJ databases">
        <title>Draft genome sequence of Rubidibacter lacunae KORDI 51-2.</title>
        <authorList>
            <person name="Choi D.H."/>
            <person name="Noh J.H."/>
            <person name="Kwon K.-K."/>
            <person name="Lee J.-H."/>
            <person name="Ryu J.-Y."/>
        </authorList>
    </citation>
    <scope>NUCLEOTIDE SEQUENCE [LARGE SCALE GENOMIC DNA]</scope>
    <source>
        <strain evidence="1 2">KORDI 51-2</strain>
    </source>
</reference>
<dbReference type="InParanoid" id="U5DER3"/>
<protein>
    <submittedName>
        <fullName evidence="1">Uncharacterized protein</fullName>
    </submittedName>
</protein>
<dbReference type="STRING" id="582515.KR51_00037600"/>
<dbReference type="EMBL" id="ASSJ01000097">
    <property type="protein sequence ID" value="ERN39782.1"/>
    <property type="molecule type" value="Genomic_DNA"/>
</dbReference>
<dbReference type="AlphaFoldDB" id="U5DER3"/>
<gene>
    <name evidence="1" type="ORF">KR51_00037600</name>
</gene>
<accession>U5DER3</accession>
<organism evidence="1 2">
    <name type="scientific">Rubidibacter lacunae KORDI 51-2</name>
    <dbReference type="NCBI Taxonomy" id="582515"/>
    <lineage>
        <taxon>Bacteria</taxon>
        <taxon>Bacillati</taxon>
        <taxon>Cyanobacteriota</taxon>
        <taxon>Cyanophyceae</taxon>
        <taxon>Oscillatoriophycideae</taxon>
        <taxon>Chroococcales</taxon>
        <taxon>Aphanothecaceae</taxon>
        <taxon>Rubidibacter</taxon>
    </lineage>
</organism>
<evidence type="ECO:0000313" key="1">
    <source>
        <dbReference type="EMBL" id="ERN39782.1"/>
    </source>
</evidence>